<evidence type="ECO:0000313" key="2">
    <source>
        <dbReference type="Proteomes" id="UP000307201"/>
    </source>
</evidence>
<protein>
    <submittedName>
        <fullName evidence="1">PTS glucose transporter subunit IIA</fullName>
    </submittedName>
</protein>
<keyword evidence="1" id="KW-0813">Transport</keyword>
<proteinExistence type="predicted"/>
<dbReference type="Gene3D" id="2.70.70.10">
    <property type="entry name" value="Glucose Permease (Domain IIA)"/>
    <property type="match status" value="1"/>
</dbReference>
<dbReference type="AlphaFoldDB" id="A0A5R9BZW7"/>
<dbReference type="SUPFAM" id="SSF51261">
    <property type="entry name" value="Duplicated hybrid motif"/>
    <property type="match status" value="1"/>
</dbReference>
<accession>A0A5R9BZW7</accession>
<organism evidence="1 2">
    <name type="scientific">Marinilactibacillus psychrotolerans</name>
    <dbReference type="NCBI Taxonomy" id="191770"/>
    <lineage>
        <taxon>Bacteria</taxon>
        <taxon>Bacillati</taxon>
        <taxon>Bacillota</taxon>
        <taxon>Bacilli</taxon>
        <taxon>Lactobacillales</taxon>
        <taxon>Carnobacteriaceae</taxon>
        <taxon>Marinilactibacillus</taxon>
    </lineage>
</organism>
<gene>
    <name evidence="1" type="ORF">FEZ48_11525</name>
</gene>
<dbReference type="EMBL" id="VBTE01000044">
    <property type="protein sequence ID" value="TLQ05966.1"/>
    <property type="molecule type" value="Genomic_DNA"/>
</dbReference>
<comment type="caution">
    <text evidence="1">The sequence shown here is derived from an EMBL/GenBank/DDBJ whole genome shotgun (WGS) entry which is preliminary data.</text>
</comment>
<dbReference type="Proteomes" id="UP000307201">
    <property type="component" value="Unassembled WGS sequence"/>
</dbReference>
<keyword evidence="1" id="KW-0762">Sugar transport</keyword>
<evidence type="ECO:0000313" key="1">
    <source>
        <dbReference type="EMBL" id="TLQ05966.1"/>
    </source>
</evidence>
<reference evidence="1 2" key="1">
    <citation type="submission" date="2019-05" db="EMBL/GenBank/DDBJ databases">
        <title>The metagenome of a microbial culture collection derived from dairy environment covers the genomic content of the human microbiome.</title>
        <authorList>
            <person name="Roder T."/>
            <person name="Wuthrich D."/>
            <person name="Sattari Z."/>
            <person name="Von Ah U."/>
            <person name="Bar C."/>
            <person name="Ronchi F."/>
            <person name="Macpherson A.J."/>
            <person name="Ganal-Vonarburg S.C."/>
            <person name="Bruggmann R."/>
            <person name="Vergeres G."/>
        </authorList>
    </citation>
    <scope>NUCLEOTIDE SEQUENCE [LARGE SCALE GENOMIC DNA]</scope>
    <source>
        <strain evidence="1 2">FAM 24235</strain>
    </source>
</reference>
<name>A0A5R9BZW7_9LACT</name>
<dbReference type="InterPro" id="IPR011055">
    <property type="entry name" value="Dup_hybrid_motif"/>
</dbReference>
<sequence>MTDKIIEYNNQSGALNESDQIIDYAKKQIKREQNVRCIKKTETEIFSPVNGLHVLLHVGLDIVALKGEGFSLLATEG</sequence>